<name>A0A212SAJ9_RHOAC</name>
<proteinExistence type="predicted"/>
<organism evidence="1 2">
    <name type="scientific">Rhodoblastus acidophilus</name>
    <name type="common">Rhodopseudomonas acidophila</name>
    <dbReference type="NCBI Taxonomy" id="1074"/>
    <lineage>
        <taxon>Bacteria</taxon>
        <taxon>Pseudomonadati</taxon>
        <taxon>Pseudomonadota</taxon>
        <taxon>Alphaproteobacteria</taxon>
        <taxon>Hyphomicrobiales</taxon>
        <taxon>Rhodoblastaceae</taxon>
        <taxon>Rhodoblastus</taxon>
    </lineage>
</organism>
<dbReference type="Proteomes" id="UP000198418">
    <property type="component" value="Unassembled WGS sequence"/>
</dbReference>
<keyword evidence="2" id="KW-1185">Reference proteome</keyword>
<dbReference type="RefSeq" id="WP_088522395.1">
    <property type="nucleotide sequence ID" value="NZ_FYDG01000021.1"/>
</dbReference>
<evidence type="ECO:0000313" key="2">
    <source>
        <dbReference type="Proteomes" id="UP000198418"/>
    </source>
</evidence>
<gene>
    <name evidence="1" type="ORF">SAMN06265338_12117</name>
</gene>
<reference evidence="2" key="1">
    <citation type="submission" date="2017-06" db="EMBL/GenBank/DDBJ databases">
        <authorList>
            <person name="Varghese N."/>
            <person name="Submissions S."/>
        </authorList>
    </citation>
    <scope>NUCLEOTIDE SEQUENCE [LARGE SCALE GENOMIC DNA]</scope>
    <source>
        <strain evidence="2">DSM 137</strain>
    </source>
</reference>
<accession>A0A212SAJ9</accession>
<dbReference type="EMBL" id="FYDG01000021">
    <property type="protein sequence ID" value="SNB82567.1"/>
    <property type="molecule type" value="Genomic_DNA"/>
</dbReference>
<protein>
    <submittedName>
        <fullName evidence="1">Uncharacterized protein</fullName>
    </submittedName>
</protein>
<dbReference type="AlphaFoldDB" id="A0A212SAJ9"/>
<evidence type="ECO:0000313" key="1">
    <source>
        <dbReference type="EMBL" id="SNB82567.1"/>
    </source>
</evidence>
<sequence>MDIKFLVENAQINLALAEAELCEANNMAALTRALQHIREALKALGLKRTIGTEANLNSERERAEA</sequence>